<dbReference type="AlphaFoldDB" id="A0A087DKS0"/>
<sequence length="98" mass="11619">MVELMNGMAMKPGWIVWDGYLHVWVNYLYWRQSMGRRPAHTLFGVSVPVELALFRAYRVYYEQLRCELPYPYAGPVLWPDQCDPRFPLPSDPRYGAYV</sequence>
<dbReference type="eggNOG" id="ENOG50323VH">
    <property type="taxonomic scope" value="Bacteria"/>
</dbReference>
<comment type="caution">
    <text evidence="1">The sequence shown here is derived from an EMBL/GenBank/DDBJ whole genome shotgun (WGS) entry which is preliminary data.</text>
</comment>
<name>A0A087DKS0_9BIFI</name>
<proteinExistence type="predicted"/>
<dbReference type="Proteomes" id="UP000029004">
    <property type="component" value="Unassembled WGS sequence"/>
</dbReference>
<keyword evidence="2" id="KW-1185">Reference proteome</keyword>
<reference evidence="1 2" key="1">
    <citation type="submission" date="2014-03" db="EMBL/GenBank/DDBJ databases">
        <title>Genomics of Bifidobacteria.</title>
        <authorList>
            <person name="Ventura M."/>
            <person name="Milani C."/>
            <person name="Lugli G.A."/>
        </authorList>
    </citation>
    <scope>NUCLEOTIDE SEQUENCE [LARGE SCALE GENOMIC DNA]</scope>
    <source>
        <strain evidence="1 2">DSM 23968</strain>
    </source>
</reference>
<dbReference type="EMBL" id="JGZP01000015">
    <property type="protein sequence ID" value="KFI96120.1"/>
    <property type="molecule type" value="Genomic_DNA"/>
</dbReference>
<evidence type="ECO:0000313" key="1">
    <source>
        <dbReference type="EMBL" id="KFI96120.1"/>
    </source>
</evidence>
<evidence type="ECO:0000313" key="2">
    <source>
        <dbReference type="Proteomes" id="UP000029004"/>
    </source>
</evidence>
<accession>A0A087DKS0</accession>
<protein>
    <submittedName>
        <fullName evidence="1">Uncharacterized protein</fullName>
    </submittedName>
</protein>
<gene>
    <name evidence="1" type="ORF">BSTEL_1153</name>
</gene>
<organism evidence="1 2">
    <name type="scientific">Bifidobacterium stellenboschense</name>
    <dbReference type="NCBI Taxonomy" id="762211"/>
    <lineage>
        <taxon>Bacteria</taxon>
        <taxon>Bacillati</taxon>
        <taxon>Actinomycetota</taxon>
        <taxon>Actinomycetes</taxon>
        <taxon>Bifidobacteriales</taxon>
        <taxon>Bifidobacteriaceae</taxon>
        <taxon>Bifidobacterium</taxon>
    </lineage>
</organism>